<feature type="domain" description="Nucleotidyl transferase" evidence="3">
    <location>
        <begin position="7"/>
        <end position="225"/>
    </location>
</feature>
<dbReference type="SUPFAM" id="SSF53448">
    <property type="entry name" value="Nucleotide-diphospho-sugar transferases"/>
    <property type="match status" value="1"/>
</dbReference>
<reference evidence="4 5" key="1">
    <citation type="submission" date="2015-08" db="EMBL/GenBank/DDBJ databases">
        <authorList>
            <person name="Babu N.S."/>
            <person name="Beckwith C.J."/>
            <person name="Beseler K.G."/>
            <person name="Brison A."/>
            <person name="Carone J.V."/>
            <person name="Caskin T.P."/>
            <person name="Diamond M."/>
            <person name="Durham M.E."/>
            <person name="Foxe J.M."/>
            <person name="Go M."/>
            <person name="Henderson B.A."/>
            <person name="Jones I.B."/>
            <person name="McGettigan J.A."/>
            <person name="Micheletti S.J."/>
            <person name="Nasrallah M.E."/>
            <person name="Ortiz D."/>
            <person name="Piller C.R."/>
            <person name="Privatt S.R."/>
            <person name="Schneider S.L."/>
            <person name="Sharp S."/>
            <person name="Smith T.C."/>
            <person name="Stanton J.D."/>
            <person name="Ullery H.E."/>
            <person name="Wilson R.J."/>
            <person name="Serrano M.G."/>
            <person name="Buck G."/>
            <person name="Lee V."/>
            <person name="Wang Y."/>
            <person name="Carvalho R."/>
            <person name="Voegtly L."/>
            <person name="Shi R."/>
            <person name="Duckworth R."/>
            <person name="Johnson A."/>
            <person name="Loviza R."/>
            <person name="Walstead R."/>
            <person name="Shah Z."/>
            <person name="Kiflezghi M."/>
            <person name="Wade K."/>
            <person name="Ball S.L."/>
            <person name="Bradley K.W."/>
            <person name="Asai D.J."/>
            <person name="Bowman C.A."/>
            <person name="Russell D.A."/>
            <person name="Pope W.H."/>
            <person name="Jacobs-Sera D."/>
            <person name="Hendrix R.W."/>
            <person name="Hatfull G.F."/>
        </authorList>
    </citation>
    <scope>NUCLEOTIDE SEQUENCE [LARGE SCALE GENOMIC DNA]</scope>
    <source>
        <strain evidence="4 5">DSM 27648</strain>
    </source>
</reference>
<dbReference type="STRING" id="1391654.AKJ09_08440"/>
<dbReference type="Gene3D" id="3.90.550.10">
    <property type="entry name" value="Spore Coat Polysaccharide Biosynthesis Protein SpsA, Chain A"/>
    <property type="match status" value="1"/>
</dbReference>
<dbReference type="AlphaFoldDB" id="A0A0K1Q800"/>
<dbReference type="Pfam" id="PF00483">
    <property type="entry name" value="NTP_transferase"/>
    <property type="match status" value="1"/>
</dbReference>
<dbReference type="EMBL" id="CP012333">
    <property type="protein sequence ID" value="AKV01777.1"/>
    <property type="molecule type" value="Genomic_DNA"/>
</dbReference>
<keyword evidence="5" id="KW-1185">Reference proteome</keyword>
<dbReference type="KEGG" id="llu:AKJ09_08440"/>
<organism evidence="4 5">
    <name type="scientific">Labilithrix luteola</name>
    <dbReference type="NCBI Taxonomy" id="1391654"/>
    <lineage>
        <taxon>Bacteria</taxon>
        <taxon>Pseudomonadati</taxon>
        <taxon>Myxococcota</taxon>
        <taxon>Polyangia</taxon>
        <taxon>Polyangiales</taxon>
        <taxon>Labilitrichaceae</taxon>
        <taxon>Labilithrix</taxon>
    </lineage>
</organism>
<evidence type="ECO:0000256" key="1">
    <source>
        <dbReference type="ARBA" id="ARBA00022679"/>
    </source>
</evidence>
<keyword evidence="1 4" id="KW-0808">Transferase</keyword>
<dbReference type="InterPro" id="IPR029044">
    <property type="entry name" value="Nucleotide-diphossugar_trans"/>
</dbReference>
<accession>A0A0K1Q800</accession>
<dbReference type="GO" id="GO:0016779">
    <property type="term" value="F:nucleotidyltransferase activity"/>
    <property type="evidence" value="ECO:0007669"/>
    <property type="project" value="UniProtKB-KW"/>
</dbReference>
<dbReference type="InterPro" id="IPR005835">
    <property type="entry name" value="NTP_transferase_dom"/>
</dbReference>
<evidence type="ECO:0000259" key="3">
    <source>
        <dbReference type="Pfam" id="PF00483"/>
    </source>
</evidence>
<proteinExistence type="predicted"/>
<dbReference type="PANTHER" id="PTHR43584:SF8">
    <property type="entry name" value="N-ACETYLMURAMATE ALPHA-1-PHOSPHATE URIDYLYLTRANSFERASE"/>
    <property type="match status" value="1"/>
</dbReference>
<dbReference type="RefSeq" id="WP_240488753.1">
    <property type="nucleotide sequence ID" value="NZ_CP012333.1"/>
</dbReference>
<evidence type="ECO:0000256" key="2">
    <source>
        <dbReference type="ARBA" id="ARBA00022695"/>
    </source>
</evidence>
<name>A0A0K1Q800_9BACT</name>
<protein>
    <submittedName>
        <fullName evidence="4">Nucleotidyl transferase involved in threonylcarbamoyladenosine formation</fullName>
    </submittedName>
</protein>
<evidence type="ECO:0000313" key="5">
    <source>
        <dbReference type="Proteomes" id="UP000064967"/>
    </source>
</evidence>
<dbReference type="InterPro" id="IPR050065">
    <property type="entry name" value="GlmU-like"/>
</dbReference>
<sequence length="292" mass="30876">MLDDLAAMVLCAGLGTRLRPLTDELAKPMVPIGDRPAVAHVVERVRLAEPRQVVVNVHHRPDDLHAWAHREGIVVSPEEELLGTAGGLANAAALLGDGNVLVWNGDILSELDPRELVAAFNAEAALAALAVRPRPAGEGNVGIAAGGTIARLRTERFAEEVEGGEFLGIHVVGRTLRATLPRSGCLVGDVYLPALRAGQRLHVFRCGAPFVDVGTLEAYLEANRAWLAARDLSSWSAQSARLDAAIDGSVVGARAHVESSLEGCVVWPDAHVAKGGPLRHAVITPRGIVRAR</sequence>
<dbReference type="Proteomes" id="UP000064967">
    <property type="component" value="Chromosome"/>
</dbReference>
<keyword evidence="2" id="KW-0548">Nucleotidyltransferase</keyword>
<dbReference type="PANTHER" id="PTHR43584">
    <property type="entry name" value="NUCLEOTIDYL TRANSFERASE"/>
    <property type="match status" value="1"/>
</dbReference>
<evidence type="ECO:0000313" key="4">
    <source>
        <dbReference type="EMBL" id="AKV01777.1"/>
    </source>
</evidence>
<gene>
    <name evidence="4" type="ORF">AKJ09_08440</name>
</gene>